<dbReference type="GO" id="GO:0003755">
    <property type="term" value="F:peptidyl-prolyl cis-trans isomerase activity"/>
    <property type="evidence" value="ECO:0007669"/>
    <property type="project" value="UniProtKB-EC"/>
</dbReference>
<evidence type="ECO:0000256" key="2">
    <source>
        <dbReference type="ARBA" id="ARBA00013194"/>
    </source>
</evidence>
<protein>
    <recommendedName>
        <fullName evidence="2">peptidylprolyl isomerase</fullName>
        <ecNumber evidence="2">5.2.1.8</ecNumber>
    </recommendedName>
    <alternativeName>
        <fullName evidence="5">Rotamase</fullName>
    </alternativeName>
</protein>
<dbReference type="InterPro" id="IPR011990">
    <property type="entry name" value="TPR-like_helical_dom_sf"/>
</dbReference>
<evidence type="ECO:0000256" key="3">
    <source>
        <dbReference type="ARBA" id="ARBA00023110"/>
    </source>
</evidence>
<evidence type="ECO:0000256" key="1">
    <source>
        <dbReference type="ARBA" id="ARBA00000971"/>
    </source>
</evidence>
<dbReference type="Gene3D" id="1.25.40.10">
    <property type="entry name" value="Tetratricopeptide repeat domain"/>
    <property type="match status" value="1"/>
</dbReference>
<feature type="repeat" description="TPR" evidence="6">
    <location>
        <begin position="223"/>
        <end position="256"/>
    </location>
</feature>
<gene>
    <name evidence="7" type="ORF">Ocin01_12228</name>
</gene>
<dbReference type="SUPFAM" id="SSF48452">
    <property type="entry name" value="TPR-like"/>
    <property type="match status" value="1"/>
</dbReference>
<dbReference type="Proteomes" id="UP000094527">
    <property type="component" value="Unassembled WGS sequence"/>
</dbReference>
<evidence type="ECO:0000256" key="4">
    <source>
        <dbReference type="ARBA" id="ARBA00023235"/>
    </source>
</evidence>
<dbReference type="InterPro" id="IPR050754">
    <property type="entry name" value="FKBP4/5/8-like"/>
</dbReference>
<sequence length="294" mass="33526">MLQVFEDGQKMLGNSIAYVKLTGFQDDKEFFPLTLLPFLPFDNDWGSSDASRLLPISLSDTVGSMRSGEKAWVTLQGFSSLQNDFEDKSRNLLIKAGTSVKFLVEIEEVEQIFDPFILSFEEKIDASRVLLEQGKNFLERGCPDAAYYKFFRVDEYLCEAKDLLKHVPEELSISADLLLCEALFSIACLYGKTENVNLDCALSRCNQAETLAATSTALESVVAKVYYQRGLLRMEQKEFELAMKDFQKVIPTVFNSEYKERSKLALDAKKMLEKAEQGKIQQKKNYPLRYFPPK</sequence>
<evidence type="ECO:0000256" key="5">
    <source>
        <dbReference type="ARBA" id="ARBA00029569"/>
    </source>
</evidence>
<dbReference type="AlphaFoldDB" id="A0A1D2MND5"/>
<comment type="catalytic activity">
    <reaction evidence="1">
        <text>[protein]-peptidylproline (omega=180) = [protein]-peptidylproline (omega=0)</text>
        <dbReference type="Rhea" id="RHEA:16237"/>
        <dbReference type="Rhea" id="RHEA-COMP:10747"/>
        <dbReference type="Rhea" id="RHEA-COMP:10748"/>
        <dbReference type="ChEBI" id="CHEBI:83833"/>
        <dbReference type="ChEBI" id="CHEBI:83834"/>
        <dbReference type="EC" id="5.2.1.8"/>
    </reaction>
</comment>
<dbReference type="PROSITE" id="PS50005">
    <property type="entry name" value="TPR"/>
    <property type="match status" value="1"/>
</dbReference>
<evidence type="ECO:0000313" key="8">
    <source>
        <dbReference type="Proteomes" id="UP000094527"/>
    </source>
</evidence>
<evidence type="ECO:0000313" key="7">
    <source>
        <dbReference type="EMBL" id="ODM94448.1"/>
    </source>
</evidence>
<keyword evidence="8" id="KW-1185">Reference proteome</keyword>
<dbReference type="PANTHER" id="PTHR46512">
    <property type="entry name" value="PEPTIDYLPROLYL ISOMERASE"/>
    <property type="match status" value="1"/>
</dbReference>
<dbReference type="PANTHER" id="PTHR46512:SF9">
    <property type="entry name" value="PEPTIDYLPROLYL ISOMERASE"/>
    <property type="match status" value="1"/>
</dbReference>
<evidence type="ECO:0000256" key="6">
    <source>
        <dbReference type="PROSITE-ProRule" id="PRU00339"/>
    </source>
</evidence>
<dbReference type="EC" id="5.2.1.8" evidence="2"/>
<keyword evidence="6" id="KW-0802">TPR repeat</keyword>
<proteinExistence type="predicted"/>
<keyword evidence="4 7" id="KW-0413">Isomerase</keyword>
<organism evidence="7 8">
    <name type="scientific">Orchesella cincta</name>
    <name type="common">Springtail</name>
    <name type="synonym">Podura cincta</name>
    <dbReference type="NCBI Taxonomy" id="48709"/>
    <lineage>
        <taxon>Eukaryota</taxon>
        <taxon>Metazoa</taxon>
        <taxon>Ecdysozoa</taxon>
        <taxon>Arthropoda</taxon>
        <taxon>Hexapoda</taxon>
        <taxon>Collembola</taxon>
        <taxon>Entomobryomorpha</taxon>
        <taxon>Entomobryoidea</taxon>
        <taxon>Orchesellidae</taxon>
        <taxon>Orchesellinae</taxon>
        <taxon>Orchesella</taxon>
    </lineage>
</organism>
<dbReference type="InterPro" id="IPR019734">
    <property type="entry name" value="TPR_rpt"/>
</dbReference>
<reference evidence="7 8" key="1">
    <citation type="journal article" date="2016" name="Genome Biol. Evol.">
        <title>Gene Family Evolution Reflects Adaptation to Soil Environmental Stressors in the Genome of the Collembolan Orchesella cincta.</title>
        <authorList>
            <person name="Faddeeva-Vakhrusheva A."/>
            <person name="Derks M.F."/>
            <person name="Anvar S.Y."/>
            <person name="Agamennone V."/>
            <person name="Suring W."/>
            <person name="Smit S."/>
            <person name="van Straalen N.M."/>
            <person name="Roelofs D."/>
        </authorList>
    </citation>
    <scope>NUCLEOTIDE SEQUENCE [LARGE SCALE GENOMIC DNA]</scope>
    <source>
        <tissue evidence="7">Mixed pool</tissue>
    </source>
</reference>
<accession>A0A1D2MND5</accession>
<keyword evidence="3" id="KW-0697">Rotamase</keyword>
<name>A0A1D2MND5_ORCCI</name>
<comment type="caution">
    <text evidence="7">The sequence shown here is derived from an EMBL/GenBank/DDBJ whole genome shotgun (WGS) entry which is preliminary data.</text>
</comment>
<dbReference type="EMBL" id="LJIJ01000803">
    <property type="protein sequence ID" value="ODM94448.1"/>
    <property type="molecule type" value="Genomic_DNA"/>
</dbReference>